<keyword evidence="12" id="KW-1185">Reference proteome</keyword>
<dbReference type="GO" id="GO:0045039">
    <property type="term" value="P:protein insertion into mitochondrial inner membrane"/>
    <property type="evidence" value="ECO:0007669"/>
    <property type="project" value="TreeGrafter"/>
</dbReference>
<dbReference type="Pfam" id="PF10247">
    <property type="entry name" value="Romo1"/>
    <property type="match status" value="1"/>
</dbReference>
<comment type="function">
    <text evidence="8">Induces production of reactive oxygen species (ROS) which are necessary for cell proliferation. May play a role in inducing oxidative DNA damage and replicative senescence. May play a role in the coordination of mitochondrial morphology and cell proliferation.</text>
</comment>
<keyword evidence="6 10" id="KW-0472">Membrane</keyword>
<reference evidence="11" key="1">
    <citation type="submission" date="2022-08" db="UniProtKB">
        <authorList>
            <consortium name="EnsemblMetazoa"/>
        </authorList>
    </citation>
    <scope>IDENTIFICATION</scope>
    <source>
        <strain evidence="11">05x7-T-G4-1.051#20</strain>
    </source>
</reference>
<evidence type="ECO:0000256" key="9">
    <source>
        <dbReference type="ARBA" id="ARBA00032686"/>
    </source>
</evidence>
<dbReference type="GO" id="GO:0030150">
    <property type="term" value="P:protein import into mitochondrial matrix"/>
    <property type="evidence" value="ECO:0007669"/>
    <property type="project" value="TreeGrafter"/>
</dbReference>
<dbReference type="PANTHER" id="PTHR28525:SF1">
    <property type="entry name" value="REACTIVE OXYGEN SPECIES MODULATOR 1"/>
    <property type="match status" value="1"/>
</dbReference>
<dbReference type="PANTHER" id="PTHR28525">
    <property type="entry name" value="REACTIVE OXYGEN SPECIES MODULATOR 1"/>
    <property type="match status" value="1"/>
</dbReference>
<name>A0A8W8N366_MAGGI</name>
<evidence type="ECO:0000313" key="12">
    <source>
        <dbReference type="Proteomes" id="UP000005408"/>
    </source>
</evidence>
<dbReference type="AlphaFoldDB" id="A0A8W8N366"/>
<dbReference type="Proteomes" id="UP000005408">
    <property type="component" value="Unassembled WGS sequence"/>
</dbReference>
<keyword evidence="4 10" id="KW-0812">Transmembrane</keyword>
<evidence type="ECO:0000313" key="11">
    <source>
        <dbReference type="EnsemblMetazoa" id="G4444.2:cds"/>
    </source>
</evidence>
<evidence type="ECO:0000256" key="4">
    <source>
        <dbReference type="ARBA" id="ARBA00022692"/>
    </source>
</evidence>
<evidence type="ECO:0000256" key="1">
    <source>
        <dbReference type="ARBA" id="ARBA00004370"/>
    </source>
</evidence>
<comment type="similarity">
    <text evidence="2">Belongs to the MGR2 family.</text>
</comment>
<comment type="function">
    <text evidence="7">Has antibacterial activity against a variety of bacteria including S.aureus, P.aeruginosa and M.tuberculosis. Acts by inducing bacterial membrane breakage.</text>
</comment>
<evidence type="ECO:0000256" key="2">
    <source>
        <dbReference type="ARBA" id="ARBA00007839"/>
    </source>
</evidence>
<organism evidence="11 12">
    <name type="scientific">Magallana gigas</name>
    <name type="common">Pacific oyster</name>
    <name type="synonym">Crassostrea gigas</name>
    <dbReference type="NCBI Taxonomy" id="29159"/>
    <lineage>
        <taxon>Eukaryota</taxon>
        <taxon>Metazoa</taxon>
        <taxon>Spiralia</taxon>
        <taxon>Lophotrochozoa</taxon>
        <taxon>Mollusca</taxon>
        <taxon>Bivalvia</taxon>
        <taxon>Autobranchia</taxon>
        <taxon>Pteriomorphia</taxon>
        <taxon>Ostreida</taxon>
        <taxon>Ostreoidea</taxon>
        <taxon>Ostreidae</taxon>
        <taxon>Magallana</taxon>
    </lineage>
</organism>
<evidence type="ECO:0000256" key="5">
    <source>
        <dbReference type="ARBA" id="ARBA00022989"/>
    </source>
</evidence>
<comment type="subcellular location">
    <subcellularLocation>
        <location evidence="1">Membrane</location>
    </subcellularLocation>
</comment>
<proteinExistence type="inferred from homology"/>
<evidence type="ECO:0000256" key="10">
    <source>
        <dbReference type="SAM" id="Phobius"/>
    </source>
</evidence>
<dbReference type="EnsemblMetazoa" id="G4444.2">
    <property type="protein sequence ID" value="G4444.2:cds"/>
    <property type="gene ID" value="G4444"/>
</dbReference>
<accession>A0A8W8N366</accession>
<feature type="transmembrane region" description="Helical" evidence="10">
    <location>
        <begin position="20"/>
        <end position="42"/>
    </location>
</feature>
<evidence type="ECO:0000256" key="7">
    <source>
        <dbReference type="ARBA" id="ARBA00025225"/>
    </source>
</evidence>
<dbReference type="InterPro" id="IPR018450">
    <property type="entry name" value="Romo1/Mgr2"/>
</dbReference>
<evidence type="ECO:0000256" key="8">
    <source>
        <dbReference type="ARBA" id="ARBA00025243"/>
    </source>
</evidence>
<evidence type="ECO:0000256" key="3">
    <source>
        <dbReference type="ARBA" id="ARBA00016275"/>
    </source>
</evidence>
<protein>
    <recommendedName>
        <fullName evidence="3">Reactive oxygen species modulator 1</fullName>
    </recommendedName>
    <alternativeName>
        <fullName evidence="9">Protein MGR2 homolog</fullName>
    </alternativeName>
</protein>
<keyword evidence="5 10" id="KW-1133">Transmembrane helix</keyword>
<dbReference type="SMART" id="SM01378">
    <property type="entry name" value="Romo1"/>
    <property type="match status" value="1"/>
</dbReference>
<sequence length="78" mass="8176">MPYTPSSGHGGPSCYQKMKMGFVMGFTVGMSAGAIFGGFNALRYGIRGRELLHLTGKSMLQSGGTFGTFMAVGTGIRC</sequence>
<evidence type="ECO:0000256" key="6">
    <source>
        <dbReference type="ARBA" id="ARBA00023136"/>
    </source>
</evidence>
<dbReference type="EnsemblMetazoa" id="G4444.1">
    <property type="protein sequence ID" value="G4444.1:cds"/>
    <property type="gene ID" value="G4444"/>
</dbReference>
<dbReference type="GO" id="GO:0005744">
    <property type="term" value="C:TIM23 mitochondrial import inner membrane translocase complex"/>
    <property type="evidence" value="ECO:0007669"/>
    <property type="project" value="TreeGrafter"/>
</dbReference>